<evidence type="ECO:0000256" key="1">
    <source>
        <dbReference type="SAM" id="Phobius"/>
    </source>
</evidence>
<dbReference type="NCBIfam" id="TIGR04223">
    <property type="entry name" value="quorum_AgrD"/>
    <property type="match status" value="1"/>
</dbReference>
<name>A0ABW9SUS8_9BACL</name>
<organism evidence="2 3">
    <name type="scientific">Paenibacillus campinasensis</name>
    <dbReference type="NCBI Taxonomy" id="66347"/>
    <lineage>
        <taxon>Bacteria</taxon>
        <taxon>Bacillati</taxon>
        <taxon>Bacillota</taxon>
        <taxon>Bacilli</taxon>
        <taxon>Bacillales</taxon>
        <taxon>Paenibacillaceae</taxon>
        <taxon>Paenibacillus</taxon>
    </lineage>
</organism>
<dbReference type="RefSeq" id="WP_095397499.1">
    <property type="nucleotide sequence ID" value="NZ_WOAA01000001.1"/>
</dbReference>
<gene>
    <name evidence="2" type="ORF">GNP94_01770</name>
</gene>
<evidence type="ECO:0000313" key="3">
    <source>
        <dbReference type="Proteomes" id="UP000435177"/>
    </source>
</evidence>
<dbReference type="EMBL" id="WOAA01000001">
    <property type="protein sequence ID" value="MUG64728.1"/>
    <property type="molecule type" value="Genomic_DNA"/>
</dbReference>
<dbReference type="InterPro" id="IPR009229">
    <property type="entry name" value="AgrD"/>
</dbReference>
<reference evidence="2 3" key="1">
    <citation type="submission" date="2019-11" db="EMBL/GenBank/DDBJ databases">
        <title>Draft genome sequences of five Paenibacillus species of dairy origin.</title>
        <authorList>
            <person name="Olajide A.M."/>
            <person name="Chen S."/>
            <person name="Lapointe G."/>
        </authorList>
    </citation>
    <scope>NUCLEOTIDE SEQUENCE [LARGE SCALE GENOMIC DNA]</scope>
    <source>
        <strain evidence="2 3">3CS1</strain>
    </source>
</reference>
<dbReference type="Proteomes" id="UP000435177">
    <property type="component" value="Unassembled WGS sequence"/>
</dbReference>
<keyword evidence="1" id="KW-0472">Membrane</keyword>
<keyword evidence="1" id="KW-0812">Transmembrane</keyword>
<evidence type="ECO:0000313" key="2">
    <source>
        <dbReference type="EMBL" id="MUG64728.1"/>
    </source>
</evidence>
<accession>A0ABW9SUS8</accession>
<keyword evidence="1" id="KW-1133">Transmembrane helix</keyword>
<comment type="caution">
    <text evidence="2">The sequence shown here is derived from an EMBL/GenBank/DDBJ whole genome shotgun (WGS) entry which is preliminary data.</text>
</comment>
<protein>
    <submittedName>
        <fullName evidence="2">Cyclic lactone autoinducer peptide</fullName>
    </submittedName>
</protein>
<keyword evidence="3" id="KW-1185">Reference proteome</keyword>
<feature type="transmembrane region" description="Helical" evidence="1">
    <location>
        <begin position="12"/>
        <end position="37"/>
    </location>
</feature>
<sequence>MVNLVRRINRRLLSSLASVLSLVAVVSVSTASILFVYKGEVPEELLRKEE</sequence>
<proteinExistence type="predicted"/>